<evidence type="ECO:0000256" key="2">
    <source>
        <dbReference type="SAM" id="Phobius"/>
    </source>
</evidence>
<dbReference type="Gene3D" id="3.40.30.10">
    <property type="entry name" value="Glutaredoxin"/>
    <property type="match status" value="1"/>
</dbReference>
<evidence type="ECO:0000313" key="5">
    <source>
        <dbReference type="Proteomes" id="UP000180194"/>
    </source>
</evidence>
<protein>
    <recommendedName>
        <fullName evidence="3">Thioredoxin domain-containing protein</fullName>
    </recommendedName>
</protein>
<dbReference type="Pfam" id="PF00578">
    <property type="entry name" value="AhpC-TSA"/>
    <property type="match status" value="1"/>
</dbReference>
<gene>
    <name evidence="4" type="ORF">BBV17_25140</name>
</gene>
<dbReference type="SUPFAM" id="SSF52833">
    <property type="entry name" value="Thioredoxin-like"/>
    <property type="match status" value="1"/>
</dbReference>
<dbReference type="InterPro" id="IPR000866">
    <property type="entry name" value="AhpC/TSA"/>
</dbReference>
<dbReference type="InterPro" id="IPR036249">
    <property type="entry name" value="Thioredoxin-like_sf"/>
</dbReference>
<dbReference type="RefSeq" id="WP_071158739.1">
    <property type="nucleotide sequence ID" value="NZ_MBRJ01000040.1"/>
</dbReference>
<organism evidence="4 5">
    <name type="scientific">Cytobacillus oceanisediminis</name>
    <dbReference type="NCBI Taxonomy" id="665099"/>
    <lineage>
        <taxon>Bacteria</taxon>
        <taxon>Bacillati</taxon>
        <taxon>Bacillota</taxon>
        <taxon>Bacilli</taxon>
        <taxon>Bacillales</taxon>
        <taxon>Bacillaceae</taxon>
        <taxon>Cytobacillus</taxon>
    </lineage>
</organism>
<reference evidence="4 5" key="1">
    <citation type="submission" date="2016-07" db="EMBL/GenBank/DDBJ databases">
        <title>Bacillus oceanisediminis whole genome.</title>
        <authorList>
            <person name="Pal Y."/>
            <person name="Verma A."/>
            <person name="Mual P."/>
            <person name="Srinivasan K."/>
        </authorList>
    </citation>
    <scope>NUCLEOTIDE SEQUENCE [LARGE SCALE GENOMIC DNA]</scope>
    <source>
        <strain evidence="4 5">Bhandara28</strain>
    </source>
</reference>
<keyword evidence="2" id="KW-1133">Transmembrane helix</keyword>
<keyword evidence="2" id="KW-0472">Membrane</keyword>
<comment type="caution">
    <text evidence="4">The sequence shown here is derived from an EMBL/GenBank/DDBJ whole genome shotgun (WGS) entry which is preliminary data.</text>
</comment>
<dbReference type="InterPro" id="IPR013766">
    <property type="entry name" value="Thioredoxin_domain"/>
</dbReference>
<dbReference type="Proteomes" id="UP000180194">
    <property type="component" value="Unassembled WGS sequence"/>
</dbReference>
<dbReference type="PROSITE" id="PS51352">
    <property type="entry name" value="THIOREDOXIN_2"/>
    <property type="match status" value="1"/>
</dbReference>
<keyword evidence="1" id="KW-1015">Disulfide bond</keyword>
<keyword evidence="2" id="KW-0812">Transmembrane</keyword>
<dbReference type="PANTHER" id="PTHR42852:SF13">
    <property type="entry name" value="PROTEIN DIPZ"/>
    <property type="match status" value="1"/>
</dbReference>
<feature type="domain" description="Thioredoxin" evidence="3">
    <location>
        <begin position="46"/>
        <end position="185"/>
    </location>
</feature>
<proteinExistence type="predicted"/>
<dbReference type="InterPro" id="IPR050553">
    <property type="entry name" value="Thioredoxin_ResA/DsbE_sf"/>
</dbReference>
<dbReference type="EMBL" id="MBRJ01000040">
    <property type="protein sequence ID" value="OHX44790.1"/>
    <property type="molecule type" value="Genomic_DNA"/>
</dbReference>
<dbReference type="PANTHER" id="PTHR42852">
    <property type="entry name" value="THIOL:DISULFIDE INTERCHANGE PROTEIN DSBE"/>
    <property type="match status" value="1"/>
</dbReference>
<keyword evidence="5" id="KW-1185">Reference proteome</keyword>
<evidence type="ECO:0000259" key="3">
    <source>
        <dbReference type="PROSITE" id="PS51352"/>
    </source>
</evidence>
<accession>A0ABX3CNN6</accession>
<evidence type="ECO:0000313" key="4">
    <source>
        <dbReference type="EMBL" id="OHX44790.1"/>
    </source>
</evidence>
<name>A0ABX3CNN6_9BACI</name>
<evidence type="ECO:0000256" key="1">
    <source>
        <dbReference type="ARBA" id="ARBA00023157"/>
    </source>
</evidence>
<feature type="transmembrane region" description="Helical" evidence="2">
    <location>
        <begin position="6"/>
        <end position="27"/>
    </location>
</feature>
<sequence>MDQFIFYSVILQWIVLIVVILAMFLVFRQFGEVYLKESKAIQRDGLAIGETIPKFKAASVNSNKTYNHESILSKPTLITFISPNCKACKDMLPEWNDATTTLGNKINFILISTGRKEENERMLENNVIKSEVLIDEEMQIFRDFKARVTPFAFMINQKGEVTEKGLNNGKEHIHGLISSIEDYVELKGNDSNIRKGVVTNV</sequence>